<name>A0A1Y5SLL8_9RHOB</name>
<dbReference type="PANTHER" id="PTHR11183">
    <property type="entry name" value="GLYCOGENIN SUBFAMILY MEMBER"/>
    <property type="match status" value="1"/>
</dbReference>
<dbReference type="InterPro" id="IPR029044">
    <property type="entry name" value="Nucleotide-diphossugar_trans"/>
</dbReference>
<dbReference type="Proteomes" id="UP000193870">
    <property type="component" value="Unassembled WGS sequence"/>
</dbReference>
<evidence type="ECO:0000313" key="1">
    <source>
        <dbReference type="EMBL" id="SLN43588.1"/>
    </source>
</evidence>
<dbReference type="Gene3D" id="3.90.550.10">
    <property type="entry name" value="Spore Coat Polysaccharide Biosynthesis Protein SpsA, Chain A"/>
    <property type="match status" value="1"/>
</dbReference>
<proteinExistence type="predicted"/>
<dbReference type="SUPFAM" id="SSF53448">
    <property type="entry name" value="Nucleotide-diphospho-sugar transferases"/>
    <property type="match status" value="1"/>
</dbReference>
<reference evidence="1 2" key="1">
    <citation type="submission" date="2017-03" db="EMBL/GenBank/DDBJ databases">
        <authorList>
            <person name="Afonso C.L."/>
            <person name="Miller P.J."/>
            <person name="Scott M.A."/>
            <person name="Spackman E."/>
            <person name="Goraichik I."/>
            <person name="Dimitrov K.M."/>
            <person name="Suarez D.L."/>
            <person name="Swayne D.E."/>
        </authorList>
    </citation>
    <scope>NUCLEOTIDE SEQUENCE [LARGE SCALE GENOMIC DNA]</scope>
    <source>
        <strain evidence="1 2">CECT 7066</strain>
    </source>
</reference>
<keyword evidence="1" id="KW-0808">Transferase</keyword>
<dbReference type="AlphaFoldDB" id="A0A1Y5SLL8"/>
<dbReference type="InterPro" id="IPR050587">
    <property type="entry name" value="GNT1/Glycosyltrans_8"/>
</dbReference>
<dbReference type="Pfam" id="PF01501">
    <property type="entry name" value="Glyco_transf_8"/>
    <property type="match status" value="1"/>
</dbReference>
<keyword evidence="2" id="KW-1185">Reference proteome</keyword>
<evidence type="ECO:0000313" key="2">
    <source>
        <dbReference type="Proteomes" id="UP000193870"/>
    </source>
</evidence>
<organism evidence="1 2">
    <name type="scientific">Palleronia marisminoris</name>
    <dbReference type="NCBI Taxonomy" id="315423"/>
    <lineage>
        <taxon>Bacteria</taxon>
        <taxon>Pseudomonadati</taxon>
        <taxon>Pseudomonadota</taxon>
        <taxon>Alphaproteobacteria</taxon>
        <taxon>Rhodobacterales</taxon>
        <taxon>Roseobacteraceae</taxon>
        <taxon>Palleronia</taxon>
    </lineage>
</organism>
<dbReference type="EMBL" id="FWFV01000004">
    <property type="protein sequence ID" value="SLN43588.1"/>
    <property type="molecule type" value="Genomic_DNA"/>
</dbReference>
<dbReference type="GO" id="GO:0016757">
    <property type="term" value="F:glycosyltransferase activity"/>
    <property type="evidence" value="ECO:0007669"/>
    <property type="project" value="InterPro"/>
</dbReference>
<dbReference type="STRING" id="315423.SAMN04488020_104296"/>
<dbReference type="InterPro" id="IPR002495">
    <property type="entry name" value="Glyco_trans_8"/>
</dbReference>
<sequence length="329" mass="37508">MTIRNLAARGLVDTAAAGTQETGRRALAFVLDRSFLHPFKVLIYSLARTGSFLDLPILVFTQDKVVHDDPIVTALADRRIHVTDEQIRQFSVVSRERIRRKDRRSWIAKYTFLKWLIFDDHDVDEMLFIDADILCLQNADGIFDEPRGRDLGVCPRMRPSLYRTDEDTRRPAAEVTALMAGMVRGEFPKDHVSMNSGVMILANRCLDAGFRERLLELASQKSLPNEQAYLTELFASDENYDARFLPSKYNFTSTSLSKMPAPDQVSLLAQVAFLHFTGGKKPWTWPLTSQSPLGHMLWRRFEADAVKNSALIPRQRSWIAARLSERFSG</sequence>
<dbReference type="RefSeq" id="WP_175484614.1">
    <property type="nucleotide sequence ID" value="NZ_FOPF01000004.1"/>
</dbReference>
<accession>A0A1Y5SLL8</accession>
<gene>
    <name evidence="1" type="ORF">PAM7066_01919</name>
</gene>
<protein>
    <submittedName>
        <fullName evidence="1">Glycosyl transferase family 8</fullName>
    </submittedName>
</protein>